<organism evidence="2 3">
    <name type="scientific">Apatococcus lobatus</name>
    <dbReference type="NCBI Taxonomy" id="904363"/>
    <lineage>
        <taxon>Eukaryota</taxon>
        <taxon>Viridiplantae</taxon>
        <taxon>Chlorophyta</taxon>
        <taxon>core chlorophytes</taxon>
        <taxon>Trebouxiophyceae</taxon>
        <taxon>Chlorellales</taxon>
        <taxon>Chlorellaceae</taxon>
        <taxon>Apatococcus</taxon>
    </lineage>
</organism>
<dbReference type="SUPFAM" id="SSF50249">
    <property type="entry name" value="Nucleic acid-binding proteins"/>
    <property type="match status" value="1"/>
</dbReference>
<evidence type="ECO:0000256" key="1">
    <source>
        <dbReference type="ARBA" id="ARBA00009841"/>
    </source>
</evidence>
<dbReference type="InterPro" id="IPR003750">
    <property type="entry name" value="Put_MeTrfase-C9orf114-like"/>
</dbReference>
<accession>A0AAW1S9J8</accession>
<dbReference type="Proteomes" id="UP001438707">
    <property type="component" value="Unassembled WGS sequence"/>
</dbReference>
<dbReference type="InterPro" id="IPR029028">
    <property type="entry name" value="Alpha/beta_knot_MTases"/>
</dbReference>
<comment type="similarity">
    <text evidence="1">Belongs to the class IV-like SAM-binding methyltransferase superfamily.</text>
</comment>
<dbReference type="PANTHER" id="PTHR12150:SF13">
    <property type="entry name" value="METHYLTRANSFERASE C9ORF114-RELATED"/>
    <property type="match status" value="1"/>
</dbReference>
<keyword evidence="3" id="KW-1185">Reference proteome</keyword>
<dbReference type="AlphaFoldDB" id="A0AAW1S9J8"/>
<reference evidence="2 3" key="1">
    <citation type="journal article" date="2024" name="Nat. Commun.">
        <title>Phylogenomics reveals the evolutionary origins of lichenization in chlorophyte algae.</title>
        <authorList>
            <person name="Puginier C."/>
            <person name="Libourel C."/>
            <person name="Otte J."/>
            <person name="Skaloud P."/>
            <person name="Haon M."/>
            <person name="Grisel S."/>
            <person name="Petersen M."/>
            <person name="Berrin J.G."/>
            <person name="Delaux P.M."/>
            <person name="Dal Grande F."/>
            <person name="Keller J."/>
        </authorList>
    </citation>
    <scope>NUCLEOTIDE SEQUENCE [LARGE SCALE GENOMIC DNA]</scope>
    <source>
        <strain evidence="2 3">SAG 2145</strain>
    </source>
</reference>
<evidence type="ECO:0008006" key="4">
    <source>
        <dbReference type="Google" id="ProtNLM"/>
    </source>
</evidence>
<evidence type="ECO:0000313" key="3">
    <source>
        <dbReference type="Proteomes" id="UP001438707"/>
    </source>
</evidence>
<dbReference type="PANTHER" id="PTHR12150">
    <property type="entry name" value="CLASS IV SAM-BINDING METHYLTRANSFERASE-RELATED"/>
    <property type="match status" value="1"/>
</dbReference>
<dbReference type="SUPFAM" id="SSF75217">
    <property type="entry name" value="alpha/beta knot"/>
    <property type="match status" value="1"/>
</dbReference>
<proteinExistence type="inferred from homology"/>
<name>A0AAW1S9J8_9CHLO</name>
<dbReference type="CDD" id="cd18086">
    <property type="entry name" value="HsC9orf114-like"/>
    <property type="match status" value="1"/>
</dbReference>
<dbReference type="EMBL" id="JALJOS010000002">
    <property type="protein sequence ID" value="KAK9842785.1"/>
    <property type="molecule type" value="Genomic_DNA"/>
</dbReference>
<dbReference type="Pfam" id="PF02598">
    <property type="entry name" value="Methyltrn_RNA_3"/>
    <property type="match status" value="1"/>
</dbReference>
<dbReference type="InterPro" id="IPR012340">
    <property type="entry name" value="NA-bd_OB-fold"/>
</dbReference>
<comment type="caution">
    <text evidence="2">The sequence shown here is derived from an EMBL/GenBank/DDBJ whole genome shotgun (WGS) entry which is preliminary data.</text>
</comment>
<dbReference type="Gene3D" id="3.40.1280.10">
    <property type="match status" value="1"/>
</dbReference>
<dbReference type="InterPro" id="IPR029026">
    <property type="entry name" value="tRNA_m1G_MTases_N"/>
</dbReference>
<dbReference type="Gene3D" id="2.40.50.140">
    <property type="entry name" value="Nucleic acid-binding proteins"/>
    <property type="match status" value="1"/>
</dbReference>
<protein>
    <recommendedName>
        <fullName evidence="4">RNA methyltransferase</fullName>
    </recommendedName>
</protein>
<sequence length="366" mass="39440">MGGQQSQDHLAACRRSSAGQKHNATLQLGLWGVHMVKRGGLATPDKNKRKKLQKTVEETSPAAAQQSTLSICVPGSVVDNCQTREQATIVAGQIARTAAIFNVDEVVVIDDSGARSGEVGAGAAFLARILQYMETPQYLRKTLVAMHQDLRMAGSLPPLDAPHHLRASEWGPYREGIVKSSDPAWGSTFDIGLEQDAFVEEALRPGLRVTLAMGESAEHMTISKGPFAGQVVLRGCLAHPLDPKQQRGMYWGYQTRLAPNLAAALSDCPFQASYDLKIGTSERGKVSPAKSLKLPSAKHVLVAFGGPLGLEHCQKVAGEGDGNDVSHQFDMYLNTCQKQGSRTIRTEEAILISLTYLQDALQASIT</sequence>
<evidence type="ECO:0000313" key="2">
    <source>
        <dbReference type="EMBL" id="KAK9842785.1"/>
    </source>
</evidence>
<gene>
    <name evidence="2" type="ORF">WJX74_002415</name>
</gene>